<protein>
    <submittedName>
        <fullName evidence="5">Molybdopterin adenylyltransferase</fullName>
        <ecNumber evidence="5">2.7.7.75</ecNumber>
    </submittedName>
</protein>
<name>A0A379DD24_9FIRM</name>
<gene>
    <name evidence="5" type="primary">mog</name>
    <name evidence="5" type="ORF">NCTC11088_01468</name>
</gene>
<dbReference type="UniPathway" id="UPA00344"/>
<dbReference type="NCBIfam" id="TIGR00177">
    <property type="entry name" value="molyb_syn"/>
    <property type="match status" value="1"/>
</dbReference>
<proteinExistence type="predicted"/>
<dbReference type="Pfam" id="PF00994">
    <property type="entry name" value="MoCF_biosynth"/>
    <property type="match status" value="1"/>
</dbReference>
<evidence type="ECO:0000313" key="5">
    <source>
        <dbReference type="EMBL" id="SUB75670.1"/>
    </source>
</evidence>
<dbReference type="InterPro" id="IPR008284">
    <property type="entry name" value="MoCF_biosynth_CS"/>
</dbReference>
<sequence>MYSVFILTVSDSGYYEQKADFSGPEIVDLMKENGYEVVGTGMVPDDRELIKKELIKNASANLILTTGGTGLGMRDITPEATKDVIDREVPGLSELMRMKSYEVVKSGILSRQVCGTIGSCLVVNLPGSPKAAKENISFILSPLKHALKMLNTEKSNCAGIER</sequence>
<dbReference type="SUPFAM" id="SSF53218">
    <property type="entry name" value="Molybdenum cofactor biosynthesis proteins"/>
    <property type="match status" value="1"/>
</dbReference>
<keyword evidence="5" id="KW-0548">Nucleotidyltransferase</keyword>
<evidence type="ECO:0000256" key="1">
    <source>
        <dbReference type="ARBA" id="ARBA00003487"/>
    </source>
</evidence>
<dbReference type="InterPro" id="IPR036425">
    <property type="entry name" value="MoaB/Mog-like_dom_sf"/>
</dbReference>
<dbReference type="SMART" id="SM00852">
    <property type="entry name" value="MoCF_biosynth"/>
    <property type="match status" value="1"/>
</dbReference>
<dbReference type="PROSITE" id="PS01078">
    <property type="entry name" value="MOCF_BIOSYNTHESIS_1"/>
    <property type="match status" value="1"/>
</dbReference>
<accession>A0A379DD24</accession>
<reference evidence="5 6" key="1">
    <citation type="submission" date="2018-06" db="EMBL/GenBank/DDBJ databases">
        <authorList>
            <consortium name="Pathogen Informatics"/>
            <person name="Doyle S."/>
        </authorList>
    </citation>
    <scope>NUCLEOTIDE SEQUENCE [LARGE SCALE GENOMIC DNA]</scope>
    <source>
        <strain evidence="5 6">NCTC11088</strain>
    </source>
</reference>
<dbReference type="InterPro" id="IPR001453">
    <property type="entry name" value="MoaB/Mog_dom"/>
</dbReference>
<comment type="pathway">
    <text evidence="2">Cofactor biosynthesis; molybdopterin biosynthesis.</text>
</comment>
<dbReference type="EC" id="2.7.7.75" evidence="5"/>
<dbReference type="Proteomes" id="UP000254777">
    <property type="component" value="Unassembled WGS sequence"/>
</dbReference>
<dbReference type="RefSeq" id="WP_004820852.1">
    <property type="nucleotide sequence ID" value="NZ_UGTH01000001.1"/>
</dbReference>
<keyword evidence="5" id="KW-0808">Transferase</keyword>
<dbReference type="GO" id="GO:0061598">
    <property type="term" value="F:molybdopterin adenylyltransferase activity"/>
    <property type="evidence" value="ECO:0007669"/>
    <property type="project" value="UniProtKB-EC"/>
</dbReference>
<evidence type="ECO:0000256" key="3">
    <source>
        <dbReference type="ARBA" id="ARBA00023150"/>
    </source>
</evidence>
<dbReference type="InterPro" id="IPR051920">
    <property type="entry name" value="MPT_Adenylyltrnsfr/MoaC-Rel"/>
</dbReference>
<dbReference type="AlphaFoldDB" id="A0A379DD24"/>
<dbReference type="PANTHER" id="PTHR43764:SF1">
    <property type="entry name" value="MOLYBDOPTERIN MOLYBDOTRANSFERASE"/>
    <property type="match status" value="1"/>
</dbReference>
<organism evidence="5 6">
    <name type="scientific">Peptoniphilus indolicus</name>
    <dbReference type="NCBI Taxonomy" id="33030"/>
    <lineage>
        <taxon>Bacteria</taxon>
        <taxon>Bacillati</taxon>
        <taxon>Bacillota</taxon>
        <taxon>Tissierellia</taxon>
        <taxon>Tissierellales</taxon>
        <taxon>Peptoniphilaceae</taxon>
        <taxon>Peptoniphilus</taxon>
    </lineage>
</organism>
<feature type="domain" description="MoaB/Mog" evidence="4">
    <location>
        <begin position="5"/>
        <end position="146"/>
    </location>
</feature>
<dbReference type="EMBL" id="UGTH01000001">
    <property type="protein sequence ID" value="SUB75670.1"/>
    <property type="molecule type" value="Genomic_DNA"/>
</dbReference>
<dbReference type="Gene3D" id="3.40.980.10">
    <property type="entry name" value="MoaB/Mog-like domain"/>
    <property type="match status" value="1"/>
</dbReference>
<keyword evidence="3" id="KW-0501">Molybdenum cofactor biosynthesis</keyword>
<dbReference type="PANTHER" id="PTHR43764">
    <property type="entry name" value="MOLYBDENUM COFACTOR BIOSYNTHESIS"/>
    <property type="match status" value="1"/>
</dbReference>
<dbReference type="GO" id="GO:0006777">
    <property type="term" value="P:Mo-molybdopterin cofactor biosynthetic process"/>
    <property type="evidence" value="ECO:0007669"/>
    <property type="project" value="UniProtKB-KW"/>
</dbReference>
<evidence type="ECO:0000313" key="6">
    <source>
        <dbReference type="Proteomes" id="UP000254777"/>
    </source>
</evidence>
<comment type="function">
    <text evidence="1">May be involved in the biosynthesis of molybdopterin.</text>
</comment>
<dbReference type="CDD" id="cd00886">
    <property type="entry name" value="MogA_MoaB"/>
    <property type="match status" value="1"/>
</dbReference>
<evidence type="ECO:0000256" key="2">
    <source>
        <dbReference type="ARBA" id="ARBA00005046"/>
    </source>
</evidence>
<evidence type="ECO:0000259" key="4">
    <source>
        <dbReference type="SMART" id="SM00852"/>
    </source>
</evidence>